<gene>
    <name evidence="1" type="ORF">NMK71_08095</name>
</gene>
<dbReference type="AlphaFoldDB" id="A0A9X4MZA6"/>
<organism evidence="1 2">
    <name type="scientific">Profundicola chukchiensis</name>
    <dbReference type="NCBI Taxonomy" id="2961959"/>
    <lineage>
        <taxon>Bacteria</taxon>
        <taxon>Pseudomonadati</taxon>
        <taxon>Bacteroidota</taxon>
        <taxon>Flavobacteriia</taxon>
        <taxon>Flavobacteriales</taxon>
        <taxon>Weeksellaceae</taxon>
        <taxon>Profundicola</taxon>
    </lineage>
</organism>
<evidence type="ECO:0000313" key="1">
    <source>
        <dbReference type="EMBL" id="MDG4946372.1"/>
    </source>
</evidence>
<reference evidence="1" key="1">
    <citation type="submission" date="2022-07" db="EMBL/GenBank/DDBJ databases">
        <title>Description and genome-wide analysis of Profundicola chukchiensis gen. nov., sp. nov., marine bacteria isolated from bottom sediments of the Chukchi Sea.</title>
        <authorList>
            <person name="Romanenko L."/>
            <person name="Otstavnykh N."/>
            <person name="Kurilenko V."/>
            <person name="Eremeev V."/>
            <person name="Velansky P."/>
            <person name="Mikhailov V."/>
            <person name="Isaeva M."/>
        </authorList>
    </citation>
    <scope>NUCLEOTIDE SEQUENCE</scope>
    <source>
        <strain evidence="1">KMM 9713</strain>
    </source>
</reference>
<comment type="caution">
    <text evidence="1">The sequence shown here is derived from an EMBL/GenBank/DDBJ whole genome shotgun (WGS) entry which is preliminary data.</text>
</comment>
<name>A0A9X4MZA6_9FLAO</name>
<accession>A0A9X4MZA6</accession>
<dbReference type="EMBL" id="JANCMU010000004">
    <property type="protein sequence ID" value="MDG4946372.1"/>
    <property type="molecule type" value="Genomic_DNA"/>
</dbReference>
<proteinExistence type="predicted"/>
<dbReference type="RefSeq" id="WP_304420781.1">
    <property type="nucleotide sequence ID" value="NZ_JANCMU010000004.1"/>
</dbReference>
<evidence type="ECO:0000313" key="2">
    <source>
        <dbReference type="Proteomes" id="UP001152599"/>
    </source>
</evidence>
<keyword evidence="2" id="KW-1185">Reference proteome</keyword>
<sequence length="200" mass="23279">MKTLQHILIAFYLFSMLPINGQEIKSSSNSANINVETSQALRGEAALTKSIVRDYIVTRIEDFKLHKEIRSQGNVDDKAIRKYYSQREILLIQMGWEVEEFENTENRINQVLAGLKIESHISSDAEFQNEIKEINSNPYLTEKQKKATIELLELDRENRRATFVDPIQKDRPAVMAYIKELRHLKDYLAENRSDPPVLRD</sequence>
<dbReference type="Proteomes" id="UP001152599">
    <property type="component" value="Unassembled WGS sequence"/>
</dbReference>
<protein>
    <submittedName>
        <fullName evidence="1">Uncharacterized protein</fullName>
    </submittedName>
</protein>